<proteinExistence type="predicted"/>
<dbReference type="AlphaFoldDB" id="Q07VR3"/>
<dbReference type="KEGG" id="rpe:RPE_0010"/>
<name>Q07VR3_RHOP5</name>
<dbReference type="STRING" id="316055.RPE_0010"/>
<reference evidence="1" key="1">
    <citation type="submission" date="2006-09" db="EMBL/GenBank/DDBJ databases">
        <title>Complete sequence of Rhodopseudomonas palustris BisA53.</title>
        <authorList>
            <consortium name="US DOE Joint Genome Institute"/>
            <person name="Copeland A."/>
            <person name="Lucas S."/>
            <person name="Lapidus A."/>
            <person name="Barry K."/>
            <person name="Detter J.C."/>
            <person name="Glavina del Rio T."/>
            <person name="Hammon N."/>
            <person name="Israni S."/>
            <person name="Dalin E."/>
            <person name="Tice H."/>
            <person name="Pitluck S."/>
            <person name="Chain P."/>
            <person name="Malfatti S."/>
            <person name="Shin M."/>
            <person name="Vergez L."/>
            <person name="Schmutz J."/>
            <person name="Larimer F."/>
            <person name="Land M."/>
            <person name="Hauser L."/>
            <person name="Pelletier D.A."/>
            <person name="Kyrpides N."/>
            <person name="Kim E."/>
            <person name="Harwood C.S."/>
            <person name="Oda Y."/>
            <person name="Richardson P."/>
        </authorList>
    </citation>
    <scope>NUCLEOTIDE SEQUENCE [LARGE SCALE GENOMIC DNA]</scope>
    <source>
        <strain evidence="1">BisA53</strain>
    </source>
</reference>
<dbReference type="HOGENOM" id="CLU_2234489_0_0_5"/>
<protein>
    <submittedName>
        <fullName evidence="1">Uncharacterized protein</fullName>
    </submittedName>
</protein>
<gene>
    <name evidence="1" type="ordered locus">RPE_0010</name>
</gene>
<accession>Q07VR3</accession>
<dbReference type="EMBL" id="CP000463">
    <property type="protein sequence ID" value="ABJ03971.1"/>
    <property type="molecule type" value="Genomic_DNA"/>
</dbReference>
<organism evidence="1">
    <name type="scientific">Rhodopseudomonas palustris (strain BisA53)</name>
    <dbReference type="NCBI Taxonomy" id="316055"/>
    <lineage>
        <taxon>Bacteria</taxon>
        <taxon>Pseudomonadati</taxon>
        <taxon>Pseudomonadota</taxon>
        <taxon>Alphaproteobacteria</taxon>
        <taxon>Hyphomicrobiales</taxon>
        <taxon>Nitrobacteraceae</taxon>
        <taxon>Rhodopseudomonas</taxon>
    </lineage>
</organism>
<sequence length="105" mass="11612">MYPRPDDSGLFPLTMLPGKDQLILSAQLIPQSSPAEIDSTDRSVATLRRAEARDERVAGQPAADAAVAEQELAMSWRDTWRLRWSSLGSRVIDTLSRMLLPPCCS</sequence>
<evidence type="ECO:0000313" key="1">
    <source>
        <dbReference type="EMBL" id="ABJ03971.1"/>
    </source>
</evidence>